<accession>A0A401TFE4</accession>
<protein>
    <submittedName>
        <fullName evidence="1">Uncharacterized protein</fullName>
    </submittedName>
</protein>
<reference evidence="1 2" key="1">
    <citation type="journal article" date="2018" name="Nat. Ecol. Evol.">
        <title>Shark genomes provide insights into elasmobranch evolution and the origin of vertebrates.</title>
        <authorList>
            <person name="Hara Y"/>
            <person name="Yamaguchi K"/>
            <person name="Onimaru K"/>
            <person name="Kadota M"/>
            <person name="Koyanagi M"/>
            <person name="Keeley SD"/>
            <person name="Tatsumi K"/>
            <person name="Tanaka K"/>
            <person name="Motone F"/>
            <person name="Kageyama Y"/>
            <person name="Nozu R"/>
            <person name="Adachi N"/>
            <person name="Nishimura O"/>
            <person name="Nakagawa R"/>
            <person name="Tanegashima C"/>
            <person name="Kiyatake I"/>
            <person name="Matsumoto R"/>
            <person name="Murakumo K"/>
            <person name="Nishida K"/>
            <person name="Terakita A"/>
            <person name="Kuratani S"/>
            <person name="Sato K"/>
            <person name="Hyodo S Kuraku.S."/>
        </authorList>
    </citation>
    <scope>NUCLEOTIDE SEQUENCE [LARGE SCALE GENOMIC DNA]</scope>
</reference>
<dbReference type="AlphaFoldDB" id="A0A401TFE4"/>
<dbReference type="EMBL" id="BEZZ01054586">
    <property type="protein sequence ID" value="GCC41374.1"/>
    <property type="molecule type" value="Genomic_DNA"/>
</dbReference>
<name>A0A401TFE4_CHIPU</name>
<sequence>MIANIISYLEIIGKAGPAIAAQFAVPQNQVLAELDGELINVVLVDAGMVPHPGWYHTRDGTTPRMVPHRDGTAPGWYRTGMVPHPGWYRTGMVPHPGWYRTGMVPHLGWYHTGSTAQGRPHSTEGLMAICSLSG</sequence>
<evidence type="ECO:0000313" key="1">
    <source>
        <dbReference type="EMBL" id="GCC41374.1"/>
    </source>
</evidence>
<organism evidence="1 2">
    <name type="scientific">Chiloscyllium punctatum</name>
    <name type="common">Brownbanded bambooshark</name>
    <name type="synonym">Hemiscyllium punctatum</name>
    <dbReference type="NCBI Taxonomy" id="137246"/>
    <lineage>
        <taxon>Eukaryota</taxon>
        <taxon>Metazoa</taxon>
        <taxon>Chordata</taxon>
        <taxon>Craniata</taxon>
        <taxon>Vertebrata</taxon>
        <taxon>Chondrichthyes</taxon>
        <taxon>Elasmobranchii</taxon>
        <taxon>Galeomorphii</taxon>
        <taxon>Galeoidea</taxon>
        <taxon>Orectolobiformes</taxon>
        <taxon>Hemiscylliidae</taxon>
        <taxon>Chiloscyllium</taxon>
    </lineage>
</organism>
<dbReference type="Proteomes" id="UP000287033">
    <property type="component" value="Unassembled WGS sequence"/>
</dbReference>
<proteinExistence type="predicted"/>
<gene>
    <name evidence="1" type="ORF">chiPu_0025224</name>
</gene>
<keyword evidence="2" id="KW-1185">Reference proteome</keyword>
<comment type="caution">
    <text evidence="1">The sequence shown here is derived from an EMBL/GenBank/DDBJ whole genome shotgun (WGS) entry which is preliminary data.</text>
</comment>
<evidence type="ECO:0000313" key="2">
    <source>
        <dbReference type="Proteomes" id="UP000287033"/>
    </source>
</evidence>